<name>A0A6C0CUF3_9ZZZZ</name>
<protein>
    <submittedName>
        <fullName evidence="1">Uncharacterized protein</fullName>
    </submittedName>
</protein>
<accession>A0A6C0CUF3</accession>
<dbReference type="EMBL" id="MN739496">
    <property type="protein sequence ID" value="QHT08466.1"/>
    <property type="molecule type" value="Genomic_DNA"/>
</dbReference>
<dbReference type="AlphaFoldDB" id="A0A6C0CUF3"/>
<organism evidence="1">
    <name type="scientific">viral metagenome</name>
    <dbReference type="NCBI Taxonomy" id="1070528"/>
    <lineage>
        <taxon>unclassified sequences</taxon>
        <taxon>metagenomes</taxon>
        <taxon>organismal metagenomes</taxon>
    </lineage>
</organism>
<proteinExistence type="predicted"/>
<evidence type="ECO:0000313" key="1">
    <source>
        <dbReference type="EMBL" id="QHT08466.1"/>
    </source>
</evidence>
<sequence length="302" mass="35858">MVYILNTYDKLIDFSENVNIIGRDFHSGNFSIVKLPDEKKYLLVSRLITQNINYKNIKNVSLHRFTTIDDSNFEVIEKKKIFIPKLIKQVLLKSRRVISNKSYFGIEDIRLFNYNGKIVILGSMQLENKKIVVVNGEYQPNLNLIINIRPVKVNFNHQTVEKNWSYYIQNGKLRIIYKWYPLLLCEINSENQLVLVEKKITPKLFFNARGSTCGVNYNNEIYFIVHYTINYNYYHFFVVFDLNMNLKRVSEIFKFENQQVEFCIGLEIVENSFVICYSVFDKCSKIAIYEISKLNNLKWAFF</sequence>
<reference evidence="1" key="1">
    <citation type="journal article" date="2020" name="Nature">
        <title>Giant virus diversity and host interactions through global metagenomics.</title>
        <authorList>
            <person name="Schulz F."/>
            <person name="Roux S."/>
            <person name="Paez-Espino D."/>
            <person name="Jungbluth S."/>
            <person name="Walsh D.A."/>
            <person name="Denef V.J."/>
            <person name="McMahon K.D."/>
            <person name="Konstantinidis K.T."/>
            <person name="Eloe-Fadrosh E.A."/>
            <person name="Kyrpides N.C."/>
            <person name="Woyke T."/>
        </authorList>
    </citation>
    <scope>NUCLEOTIDE SEQUENCE</scope>
    <source>
        <strain evidence="1">GVMAG-M-3300022752-66</strain>
    </source>
</reference>